<evidence type="ECO:0000259" key="1">
    <source>
        <dbReference type="Pfam" id="PF20803"/>
    </source>
</evidence>
<proteinExistence type="predicted"/>
<name>A0A0G1KGA2_9BACT</name>
<comment type="caution">
    <text evidence="2">The sequence shown here is derived from an EMBL/GenBank/DDBJ whole genome shotgun (WGS) entry which is preliminary data.</text>
</comment>
<dbReference type="Pfam" id="PF20803">
    <property type="entry name" value="PaaX_M"/>
    <property type="match status" value="1"/>
</dbReference>
<dbReference type="EMBL" id="LCJR01000004">
    <property type="protein sequence ID" value="KKT82545.1"/>
    <property type="molecule type" value="Genomic_DNA"/>
</dbReference>
<feature type="domain" description="Transcriptional repressor PaaX-like central Cas2-like" evidence="1">
    <location>
        <begin position="90"/>
        <end position="167"/>
    </location>
</feature>
<evidence type="ECO:0000313" key="2">
    <source>
        <dbReference type="EMBL" id="KKT82545.1"/>
    </source>
</evidence>
<organism evidence="2 3">
    <name type="scientific">Candidatus Yanofskybacteria bacterium GW2011_GWA2_44_9</name>
    <dbReference type="NCBI Taxonomy" id="1619025"/>
    <lineage>
        <taxon>Bacteria</taxon>
        <taxon>Candidatus Yanofskyibacteriota</taxon>
    </lineage>
</organism>
<dbReference type="Gene3D" id="3.30.70.2650">
    <property type="match status" value="1"/>
</dbReference>
<dbReference type="Proteomes" id="UP000034032">
    <property type="component" value="Unassembled WGS sequence"/>
</dbReference>
<dbReference type="PANTHER" id="PTHR30319:SF1">
    <property type="entry name" value="TRANSCRIPTIONAL REPRESSOR PAAX"/>
    <property type="match status" value="1"/>
</dbReference>
<evidence type="ECO:0000313" key="3">
    <source>
        <dbReference type="Proteomes" id="UP000034032"/>
    </source>
</evidence>
<sequence>MKNLSVARTILAILWMHKGGTIKFFQRHPYYGIFCRNKNKKTCLSSLSRLKKSGFISPKGRSFLLAPEGKGDALAAFISAETELYREKIKKWDGKWRMVFFDIPEHKRRHRDYLRKALKLIGFKEFQRSIWIYPYHAPVFLKDLLFGEDISGHVRFVTTEHIDNDQDLKNIFGLV</sequence>
<dbReference type="InterPro" id="IPR048846">
    <property type="entry name" value="PaaX-like_central"/>
</dbReference>
<accession>A0A0G1KGA2</accession>
<gene>
    <name evidence="2" type="ORF">UW79_C0004G0002</name>
</gene>
<dbReference type="PANTHER" id="PTHR30319">
    <property type="entry name" value="PHENYLACETIC ACID REGULATOR-RELATED TRANSCRIPTIONAL REPRESSOR"/>
    <property type="match status" value="1"/>
</dbReference>
<reference evidence="2 3" key="1">
    <citation type="journal article" date="2015" name="Nature">
        <title>rRNA introns, odd ribosomes, and small enigmatic genomes across a large radiation of phyla.</title>
        <authorList>
            <person name="Brown C.T."/>
            <person name="Hug L.A."/>
            <person name="Thomas B.C."/>
            <person name="Sharon I."/>
            <person name="Castelle C.J."/>
            <person name="Singh A."/>
            <person name="Wilkins M.J."/>
            <person name="Williams K.H."/>
            <person name="Banfield J.F."/>
        </authorList>
    </citation>
    <scope>NUCLEOTIDE SEQUENCE [LARGE SCALE GENOMIC DNA]</scope>
</reference>
<protein>
    <submittedName>
        <fullName evidence="2">Repressor</fullName>
    </submittedName>
</protein>
<dbReference type="AlphaFoldDB" id="A0A0G1KGA2"/>
<dbReference type="GO" id="GO:0006351">
    <property type="term" value="P:DNA-templated transcription"/>
    <property type="evidence" value="ECO:0007669"/>
    <property type="project" value="TreeGrafter"/>
</dbReference>